<protein>
    <submittedName>
        <fullName evidence="3">Glycosyltransferase family 2 protein</fullName>
    </submittedName>
</protein>
<keyword evidence="4" id="KW-1185">Reference proteome</keyword>
<dbReference type="InterPro" id="IPR001173">
    <property type="entry name" value="Glyco_trans_2-like"/>
</dbReference>
<evidence type="ECO:0000256" key="1">
    <source>
        <dbReference type="SAM" id="MobiDB-lite"/>
    </source>
</evidence>
<evidence type="ECO:0000259" key="2">
    <source>
        <dbReference type="Pfam" id="PF00535"/>
    </source>
</evidence>
<dbReference type="SUPFAM" id="SSF53448">
    <property type="entry name" value="Nucleotide-diphospho-sugar transferases"/>
    <property type="match status" value="1"/>
</dbReference>
<comment type="caution">
    <text evidence="3">The sequence shown here is derived from an EMBL/GenBank/DDBJ whole genome shotgun (WGS) entry which is preliminary data.</text>
</comment>
<dbReference type="EMBL" id="JADEXG010000039">
    <property type="protein sequence ID" value="MBE9078740.1"/>
    <property type="molecule type" value="Genomic_DNA"/>
</dbReference>
<dbReference type="Gene3D" id="3.90.550.10">
    <property type="entry name" value="Spore Coat Polysaccharide Biosynthesis Protein SpsA, Chain A"/>
    <property type="match status" value="1"/>
</dbReference>
<evidence type="ECO:0000313" key="3">
    <source>
        <dbReference type="EMBL" id="MBE9078740.1"/>
    </source>
</evidence>
<sequence>MTNQLPSPRVTIVVVPRERFSCAQRSLESVLAHTQLPYRLVYVDGNSPAPVRDYLKQQADAHGFELLRTEQYLYPNQARNLGLAQVETDYVVFLDNDVIVSPNWLTALLNCAEETGAAVVGPLMCQYEPIHEVVHFAGGETHIWTDKTGRRRLREKMYDQGKRVADVRDRLQRTQTELAEFHCVLVRRSIFEQLGPLDGAMLNTKEHLDFCLSVRELGDTVYFEPDSIVTYVPGPPLQWSDLHYYMLRWSDAWTFASLKHLQTKWNLAEDGYFQTKYKKLQKGWRRRGTIIGPFVRKLTFGLGSGKLESLLVKPERLLNQTLTTRHAKHQPTEQPSMKVASPDLVSSSANR</sequence>
<evidence type="ECO:0000313" key="4">
    <source>
        <dbReference type="Proteomes" id="UP000636505"/>
    </source>
</evidence>
<dbReference type="AlphaFoldDB" id="A0A8J7DNX1"/>
<dbReference type="Proteomes" id="UP000636505">
    <property type="component" value="Unassembled WGS sequence"/>
</dbReference>
<proteinExistence type="predicted"/>
<dbReference type="Pfam" id="PF00535">
    <property type="entry name" value="Glycos_transf_2"/>
    <property type="match status" value="1"/>
</dbReference>
<dbReference type="PANTHER" id="PTHR43179">
    <property type="entry name" value="RHAMNOSYLTRANSFERASE WBBL"/>
    <property type="match status" value="1"/>
</dbReference>
<dbReference type="PANTHER" id="PTHR43179:SF7">
    <property type="entry name" value="RHAMNOSYLTRANSFERASE WBBL"/>
    <property type="match status" value="1"/>
</dbReference>
<organism evidence="3 4">
    <name type="scientific">Vasconcelosia minhoensis LEGE 07310</name>
    <dbReference type="NCBI Taxonomy" id="915328"/>
    <lineage>
        <taxon>Bacteria</taxon>
        <taxon>Bacillati</taxon>
        <taxon>Cyanobacteriota</taxon>
        <taxon>Cyanophyceae</taxon>
        <taxon>Nodosilineales</taxon>
        <taxon>Cymatolegaceae</taxon>
        <taxon>Vasconcelosia</taxon>
        <taxon>Vasconcelosia minhoensis</taxon>
    </lineage>
</organism>
<name>A0A8J7DNX1_9CYAN</name>
<dbReference type="InterPro" id="IPR029044">
    <property type="entry name" value="Nucleotide-diphossugar_trans"/>
</dbReference>
<accession>A0A8J7DNX1</accession>
<reference evidence="3" key="1">
    <citation type="submission" date="2020-10" db="EMBL/GenBank/DDBJ databases">
        <authorList>
            <person name="Castelo-Branco R."/>
            <person name="Eusebio N."/>
            <person name="Adriana R."/>
            <person name="Vieira A."/>
            <person name="Brugerolle De Fraissinette N."/>
            <person name="Rezende De Castro R."/>
            <person name="Schneider M.P."/>
            <person name="Vasconcelos V."/>
            <person name="Leao P.N."/>
        </authorList>
    </citation>
    <scope>NUCLEOTIDE SEQUENCE</scope>
    <source>
        <strain evidence="3">LEGE 07310</strain>
    </source>
</reference>
<gene>
    <name evidence="3" type="ORF">IQ241_15795</name>
</gene>
<feature type="domain" description="Glycosyltransferase 2-like" evidence="2">
    <location>
        <begin position="13"/>
        <end position="192"/>
    </location>
</feature>
<feature type="region of interest" description="Disordered" evidence="1">
    <location>
        <begin position="325"/>
        <end position="351"/>
    </location>
</feature>